<gene>
    <name evidence="1" type="ORF">FIBSPDRAFT_962889</name>
</gene>
<dbReference type="AlphaFoldDB" id="A0A165ZKV0"/>
<evidence type="ECO:0000313" key="1">
    <source>
        <dbReference type="EMBL" id="KZP10693.1"/>
    </source>
</evidence>
<dbReference type="PANTHER" id="PTHR23070">
    <property type="entry name" value="BCS1 AAA-TYPE ATPASE"/>
    <property type="match status" value="1"/>
</dbReference>
<evidence type="ECO:0008006" key="3">
    <source>
        <dbReference type="Google" id="ProtNLM"/>
    </source>
</evidence>
<proteinExistence type="predicted"/>
<dbReference type="EMBL" id="KV417675">
    <property type="protein sequence ID" value="KZP10693.1"/>
    <property type="molecule type" value="Genomic_DNA"/>
</dbReference>
<dbReference type="InterPro" id="IPR027417">
    <property type="entry name" value="P-loop_NTPase"/>
</dbReference>
<dbReference type="SUPFAM" id="SSF52540">
    <property type="entry name" value="P-loop containing nucleoside triphosphate hydrolases"/>
    <property type="match status" value="1"/>
</dbReference>
<organism evidence="1 2">
    <name type="scientific">Athelia psychrophila</name>
    <dbReference type="NCBI Taxonomy" id="1759441"/>
    <lineage>
        <taxon>Eukaryota</taxon>
        <taxon>Fungi</taxon>
        <taxon>Dikarya</taxon>
        <taxon>Basidiomycota</taxon>
        <taxon>Agaricomycotina</taxon>
        <taxon>Agaricomycetes</taxon>
        <taxon>Agaricomycetidae</taxon>
        <taxon>Atheliales</taxon>
        <taxon>Atheliaceae</taxon>
        <taxon>Athelia</taxon>
    </lineage>
</organism>
<keyword evidence="2" id="KW-1185">Reference proteome</keyword>
<dbReference type="InterPro" id="IPR050747">
    <property type="entry name" value="Mitochondrial_chaperone_BCS1"/>
</dbReference>
<dbReference type="Proteomes" id="UP000076532">
    <property type="component" value="Unassembled WGS sequence"/>
</dbReference>
<evidence type="ECO:0000313" key="2">
    <source>
        <dbReference type="Proteomes" id="UP000076532"/>
    </source>
</evidence>
<dbReference type="Gene3D" id="3.40.50.300">
    <property type="entry name" value="P-loop containing nucleotide triphosphate hydrolases"/>
    <property type="match status" value="1"/>
</dbReference>
<name>A0A165ZKV0_9AGAM</name>
<dbReference type="OrthoDB" id="10251412at2759"/>
<reference evidence="1 2" key="1">
    <citation type="journal article" date="2016" name="Mol. Biol. Evol.">
        <title>Comparative Genomics of Early-Diverging Mushroom-Forming Fungi Provides Insights into the Origins of Lignocellulose Decay Capabilities.</title>
        <authorList>
            <person name="Nagy L.G."/>
            <person name="Riley R."/>
            <person name="Tritt A."/>
            <person name="Adam C."/>
            <person name="Daum C."/>
            <person name="Floudas D."/>
            <person name="Sun H."/>
            <person name="Yadav J.S."/>
            <person name="Pangilinan J."/>
            <person name="Larsson K.H."/>
            <person name="Matsuura K."/>
            <person name="Barry K."/>
            <person name="Labutti K."/>
            <person name="Kuo R."/>
            <person name="Ohm R.A."/>
            <person name="Bhattacharya S.S."/>
            <person name="Shirouzu T."/>
            <person name="Yoshinaga Y."/>
            <person name="Martin F.M."/>
            <person name="Grigoriev I.V."/>
            <person name="Hibbett D.S."/>
        </authorList>
    </citation>
    <scope>NUCLEOTIDE SEQUENCE [LARGE SCALE GENOMIC DNA]</scope>
    <source>
        <strain evidence="1 2">CBS 109695</strain>
    </source>
</reference>
<accession>A0A165ZKV0</accession>
<dbReference type="STRING" id="436010.A0A165ZKV0"/>
<protein>
    <recommendedName>
        <fullName evidence="3">ATPase AAA-type core domain-containing protein</fullName>
    </recommendedName>
</protein>
<sequence>MQDSAAKADASRCANFDRSGAGALQGGRRTVYPGQRCLGRCLPLLARHWWPSLGVGPTFALAIRRCRRNAVFLPPISPKMLLNDTKEFLKSENDWYADRNIPFRRGYLLHGVPRSGKFSLTHAIASKLMLDIYTHSLSSLWNSDGTLTTLMFRVPALHRPPGGPRHRLQRGANLSDVNTLSVSGLLNALDSQPPRDKFSTR</sequence>